<sequence length="210" mass="23384">MRLVGESQVIDAGTGEVLHVYRTQDEPTGHLLVACGNRRGSVCPACSRTYQRDVFQLIRSGLAGGKGVPEAVREHPRVFATLTAPSFGTVHTQRKRNGKPLVCRPRRDGGVCAHGRPERCGARHDTDDPRVGQPICPDCYDYVGAVLWQAHAGQLWHRFTLELRRQLARRAGMSRRRFDAQVRVSFAKVAEYQRRGLVHFHAVIRGDGPG</sequence>
<evidence type="ECO:0000313" key="1">
    <source>
        <dbReference type="EMBL" id="TMQ83433.1"/>
    </source>
</evidence>
<comment type="caution">
    <text evidence="1">The sequence shown here is derived from an EMBL/GenBank/DDBJ whole genome shotgun (WGS) entry which is preliminary data.</text>
</comment>
<organism evidence="1 2">
    <name type="scientific">Actinomadura soli</name>
    <dbReference type="NCBI Taxonomy" id="2508997"/>
    <lineage>
        <taxon>Bacteria</taxon>
        <taxon>Bacillati</taxon>
        <taxon>Actinomycetota</taxon>
        <taxon>Actinomycetes</taxon>
        <taxon>Streptosporangiales</taxon>
        <taxon>Thermomonosporaceae</taxon>
        <taxon>Actinomadura</taxon>
    </lineage>
</organism>
<dbReference type="AlphaFoldDB" id="A0A5C4IYM6"/>
<gene>
    <name evidence="1" type="ORF">ETD83_41100</name>
</gene>
<dbReference type="RefSeq" id="WP_329603077.1">
    <property type="nucleotide sequence ID" value="NZ_VCKW01000494.1"/>
</dbReference>
<keyword evidence="2" id="KW-1185">Reference proteome</keyword>
<name>A0A5C4IYM6_9ACTN</name>
<feature type="non-terminal residue" evidence="1">
    <location>
        <position position="210"/>
    </location>
</feature>
<proteinExistence type="predicted"/>
<dbReference type="Pfam" id="PF20199">
    <property type="entry name" value="RepSA"/>
    <property type="match status" value="1"/>
</dbReference>
<reference evidence="1 2" key="1">
    <citation type="submission" date="2019-05" db="EMBL/GenBank/DDBJ databases">
        <title>Draft genome sequence of Actinomadura sp. 14C53.</title>
        <authorList>
            <person name="Saricaoglu S."/>
            <person name="Isik K."/>
        </authorList>
    </citation>
    <scope>NUCLEOTIDE SEQUENCE [LARGE SCALE GENOMIC DNA]</scope>
    <source>
        <strain evidence="1 2">14C53</strain>
    </source>
</reference>
<protein>
    <submittedName>
        <fullName evidence="1">Replication initiation protein</fullName>
    </submittedName>
</protein>
<dbReference type="InterPro" id="IPR046828">
    <property type="entry name" value="RepSA"/>
</dbReference>
<dbReference type="Proteomes" id="UP000309174">
    <property type="component" value="Unassembled WGS sequence"/>
</dbReference>
<dbReference type="EMBL" id="VCKW01000494">
    <property type="protein sequence ID" value="TMQ83433.1"/>
    <property type="molecule type" value="Genomic_DNA"/>
</dbReference>
<accession>A0A5C4IYM6</accession>
<evidence type="ECO:0000313" key="2">
    <source>
        <dbReference type="Proteomes" id="UP000309174"/>
    </source>
</evidence>